<dbReference type="InterPro" id="IPR027417">
    <property type="entry name" value="P-loop_NTPase"/>
</dbReference>
<dbReference type="PRINTS" id="PR00364">
    <property type="entry name" value="DISEASERSIST"/>
</dbReference>
<comment type="caution">
    <text evidence="10">The sequence shown here is derived from an EMBL/GenBank/DDBJ whole genome shotgun (WGS) entry which is preliminary data.</text>
</comment>
<reference evidence="10" key="1">
    <citation type="journal article" date="2023" name="Plant Biotechnol. J.">
        <title>Chromosome-level wild Hevea brasiliensis genome provides new tools for genomic-assisted breeding and valuable loci to elevate rubber yield.</title>
        <authorList>
            <person name="Cheng H."/>
            <person name="Song X."/>
            <person name="Hu Y."/>
            <person name="Wu T."/>
            <person name="Yang Q."/>
            <person name="An Z."/>
            <person name="Feng S."/>
            <person name="Deng Z."/>
            <person name="Wu W."/>
            <person name="Zeng X."/>
            <person name="Tu M."/>
            <person name="Wang X."/>
            <person name="Huang H."/>
        </authorList>
    </citation>
    <scope>NUCLEOTIDE SEQUENCE</scope>
    <source>
        <strain evidence="10">MT/VB/25A 57/8</strain>
    </source>
</reference>
<dbReference type="InterPro" id="IPR032675">
    <property type="entry name" value="LRR_dom_sf"/>
</dbReference>
<dbReference type="Gene3D" id="3.80.10.10">
    <property type="entry name" value="Ribonuclease Inhibitor"/>
    <property type="match status" value="3"/>
</dbReference>
<dbReference type="Gene3D" id="1.20.5.4130">
    <property type="match status" value="1"/>
</dbReference>
<keyword evidence="3" id="KW-0547">Nucleotide-binding</keyword>
<gene>
    <name evidence="10" type="ORF">P3X46_024134</name>
</gene>
<evidence type="ECO:0000256" key="5">
    <source>
        <dbReference type="ARBA" id="ARBA00022840"/>
    </source>
</evidence>
<dbReference type="SUPFAM" id="SSF52058">
    <property type="entry name" value="L domain-like"/>
    <property type="match status" value="2"/>
</dbReference>
<feature type="domain" description="Disease resistance protein winged helix" evidence="8">
    <location>
        <begin position="424"/>
        <end position="495"/>
    </location>
</feature>
<dbReference type="Pfam" id="PF23559">
    <property type="entry name" value="WHD_DRP"/>
    <property type="match status" value="1"/>
</dbReference>
<proteinExistence type="predicted"/>
<dbReference type="InterPro" id="IPR001611">
    <property type="entry name" value="Leu-rich_rpt"/>
</dbReference>
<keyword evidence="5" id="KW-0067">ATP-binding</keyword>
<dbReference type="InterPro" id="IPR042197">
    <property type="entry name" value="Apaf_helical"/>
</dbReference>
<feature type="domain" description="NB-ARC" evidence="6">
    <location>
        <begin position="170"/>
        <end position="340"/>
    </location>
</feature>
<evidence type="ECO:0000313" key="10">
    <source>
        <dbReference type="EMBL" id="KAJ9158565.1"/>
    </source>
</evidence>
<dbReference type="InterPro" id="IPR038005">
    <property type="entry name" value="RX-like_CC"/>
</dbReference>
<evidence type="ECO:0000313" key="11">
    <source>
        <dbReference type="Proteomes" id="UP001174677"/>
    </source>
</evidence>
<keyword evidence="4" id="KW-0611">Plant defense</keyword>
<dbReference type="InterPro" id="IPR058922">
    <property type="entry name" value="WHD_DRP"/>
</dbReference>
<keyword evidence="1" id="KW-0433">Leucine-rich repeat</keyword>
<evidence type="ECO:0000256" key="4">
    <source>
        <dbReference type="ARBA" id="ARBA00022821"/>
    </source>
</evidence>
<dbReference type="Gene3D" id="1.10.10.10">
    <property type="entry name" value="Winged helix-like DNA-binding domain superfamily/Winged helix DNA-binding domain"/>
    <property type="match status" value="1"/>
</dbReference>
<evidence type="ECO:0000256" key="2">
    <source>
        <dbReference type="ARBA" id="ARBA00022737"/>
    </source>
</evidence>
<dbReference type="Gene3D" id="3.40.50.300">
    <property type="entry name" value="P-loop containing nucleotide triphosphate hydrolases"/>
    <property type="match status" value="1"/>
</dbReference>
<dbReference type="InterPro" id="IPR036388">
    <property type="entry name" value="WH-like_DNA-bd_sf"/>
</dbReference>
<name>A0ABQ9L1J6_HEVBR</name>
<feature type="domain" description="R13L1/DRL21-like LRR repeat region" evidence="9">
    <location>
        <begin position="683"/>
        <end position="812"/>
    </location>
</feature>
<evidence type="ECO:0000256" key="3">
    <source>
        <dbReference type="ARBA" id="ARBA00022741"/>
    </source>
</evidence>
<dbReference type="InterPro" id="IPR002182">
    <property type="entry name" value="NB-ARC"/>
</dbReference>
<dbReference type="Pfam" id="PF00931">
    <property type="entry name" value="NB-ARC"/>
    <property type="match status" value="1"/>
</dbReference>
<sequence length="1078" mass="122745">MAEGIISNVAGELITKLGSRHIRTIGLWGGVKAELKKLENTVSMIQAVVLDAEEQYSKSNQVKIWVESLKEALYDAEDLLDEFSAHALRQQVMKGCGIAKEVRLFFSSSNQFAYGLKMAFEIKAIRDRLKGIHENRSMFYLEEGCLKKHLKSEEREQTHSSAPKVVVGRENDKNEIIKILLSNYEENVSIVSIVGIGGLGKTTLAQFVYSDEIIETHFELKLWVSVSDHFDVRLIVAKILESVTGERHLDLEMNTLKNLLHDKINGRKYLLVLDDMWNENWERWFHLKELLAGGARGSRILVTSRLKNVADMIQSDSIYELKGLNDVHSWSLFTDMAFKQGQVPSSSHEGIGKEIMAKCAGVPLAIRVIGRLLYFKNTISEWQSFKDEELINIDHEEDGILPNLKLSYDHLHSHLKRCFAYCSLFPKGYIINVESLIYLWMAQGYIKSSDSRRCLEDIGFEYFTDLLWRSFFQVQEVDVFGVTSCKMHDLMHDLAALVAGGESTLLNSKAECIDERVRHVFFVDELDSWGHVSSSLLNARKVRTFAAPICKSEEDHCHVIFSNLKRLRVLNLHNSGVETIPRSIAKLKHIRYLDLSHNKGIELLPDSITKLQTLQVLKLTKCERLRQLPKRIKKLVSLRLLNIGGCDGLTHMPRGLRKLTSLQNLSTFIVAKDNGISKHSGGLGELHDLENLRGRLEILNLLYVKNPASEFEAANLKDKQHLRSLLLSWKLGLDGDDDVDNGVNDDEISIEELQPHLNLKCLTVNGCGRVKFPSWVSSLTNLVILEIDNCKKCQCVPALDQFRSLQSLTFKNFSDLEYIESNDMSGSTLFFPSLEKLMLMNCPNLKGWWRESLVPELLQFHRLADLWIESCYSLASMPLIPSVERLEVRNASMKSLEDILKVKISVSQCPPLSRLTTLRIEKIEDLEFLPEELLQNLTSLRHLVIVDCLRITTLSNAIRHLTSLQVLNIEGCKEQLLDDENDSGTQWQWLRNLQHFVITNFQKLTRLPEGLQHVTTLQKLSIKSCPNLMSLPEWMGNLTALQVLEIDNCPQLSERCRNDVAGADRHKIAHIPSIRISD</sequence>
<organism evidence="10 11">
    <name type="scientific">Hevea brasiliensis</name>
    <name type="common">Para rubber tree</name>
    <name type="synonym">Siphonia brasiliensis</name>
    <dbReference type="NCBI Taxonomy" id="3981"/>
    <lineage>
        <taxon>Eukaryota</taxon>
        <taxon>Viridiplantae</taxon>
        <taxon>Streptophyta</taxon>
        <taxon>Embryophyta</taxon>
        <taxon>Tracheophyta</taxon>
        <taxon>Spermatophyta</taxon>
        <taxon>Magnoliopsida</taxon>
        <taxon>eudicotyledons</taxon>
        <taxon>Gunneridae</taxon>
        <taxon>Pentapetalae</taxon>
        <taxon>rosids</taxon>
        <taxon>fabids</taxon>
        <taxon>Malpighiales</taxon>
        <taxon>Euphorbiaceae</taxon>
        <taxon>Crotonoideae</taxon>
        <taxon>Micrandreae</taxon>
        <taxon>Hevea</taxon>
    </lineage>
</organism>
<evidence type="ECO:0000259" key="8">
    <source>
        <dbReference type="Pfam" id="PF23559"/>
    </source>
</evidence>
<protein>
    <submittedName>
        <fullName evidence="10">Uncharacterized protein</fullName>
    </submittedName>
</protein>
<evidence type="ECO:0000256" key="1">
    <source>
        <dbReference type="ARBA" id="ARBA00022614"/>
    </source>
</evidence>
<keyword evidence="2" id="KW-0677">Repeat</keyword>
<dbReference type="CDD" id="cd14798">
    <property type="entry name" value="RX-CC_like"/>
    <property type="match status" value="1"/>
</dbReference>
<dbReference type="Pfam" id="PF18052">
    <property type="entry name" value="Rx_N"/>
    <property type="match status" value="1"/>
</dbReference>
<dbReference type="Gene3D" id="1.10.8.430">
    <property type="entry name" value="Helical domain of apoptotic protease-activating factors"/>
    <property type="match status" value="1"/>
</dbReference>
<dbReference type="Pfam" id="PF25019">
    <property type="entry name" value="LRR_R13L1-DRL21"/>
    <property type="match status" value="1"/>
</dbReference>
<dbReference type="Proteomes" id="UP001174677">
    <property type="component" value="Chromosome 14"/>
</dbReference>
<dbReference type="PANTHER" id="PTHR36766:SF38">
    <property type="entry name" value="DISEASE RESISTANCE PROTEIN RGA3"/>
    <property type="match status" value="1"/>
</dbReference>
<dbReference type="InterPro" id="IPR056789">
    <property type="entry name" value="LRR_R13L1-DRL21"/>
</dbReference>
<evidence type="ECO:0000259" key="7">
    <source>
        <dbReference type="Pfam" id="PF18052"/>
    </source>
</evidence>
<evidence type="ECO:0000259" key="9">
    <source>
        <dbReference type="Pfam" id="PF25019"/>
    </source>
</evidence>
<dbReference type="EMBL" id="JARPOI010000014">
    <property type="protein sequence ID" value="KAJ9158565.1"/>
    <property type="molecule type" value="Genomic_DNA"/>
</dbReference>
<keyword evidence="11" id="KW-1185">Reference proteome</keyword>
<evidence type="ECO:0000259" key="6">
    <source>
        <dbReference type="Pfam" id="PF00931"/>
    </source>
</evidence>
<dbReference type="PANTHER" id="PTHR36766">
    <property type="entry name" value="PLANT BROAD-SPECTRUM MILDEW RESISTANCE PROTEIN RPW8"/>
    <property type="match status" value="1"/>
</dbReference>
<dbReference type="SUPFAM" id="SSF52540">
    <property type="entry name" value="P-loop containing nucleoside triphosphate hydrolases"/>
    <property type="match status" value="1"/>
</dbReference>
<feature type="domain" description="Disease resistance N-terminal" evidence="7">
    <location>
        <begin position="11"/>
        <end position="93"/>
    </location>
</feature>
<dbReference type="InterPro" id="IPR041118">
    <property type="entry name" value="Rx_N"/>
</dbReference>
<dbReference type="Pfam" id="PF13855">
    <property type="entry name" value="LRR_8"/>
    <property type="match status" value="1"/>
</dbReference>
<accession>A0ABQ9L1J6</accession>